<reference evidence="14" key="2">
    <citation type="submission" date="2020-11" db="EMBL/GenBank/DDBJ databases">
        <authorList>
            <person name="Cecchin M."/>
            <person name="Marcolungo L."/>
            <person name="Rossato M."/>
            <person name="Girolomoni L."/>
            <person name="Cosentino E."/>
            <person name="Cuine S."/>
            <person name="Li-Beisson Y."/>
            <person name="Delledonne M."/>
            <person name="Ballottari M."/>
        </authorList>
    </citation>
    <scope>NUCLEOTIDE SEQUENCE</scope>
    <source>
        <strain evidence="14">211/11P</strain>
        <tissue evidence="14">Whole cell</tissue>
    </source>
</reference>
<dbReference type="InterPro" id="IPR022672">
    <property type="entry name" value="Hexokinase_N"/>
</dbReference>
<sequence length="970" mass="105454">MQLALPIAAAAVLLAKKLRDATDRDKRREAILDEYRELFNTPVLRLHALRDAVVEQMEAGLAGQPGGLMMLPSFVDVLPSGHERGDCYAIDLGGTNLRVAHVRLGEDRGSTEAMHIREWCVPPEHFDTDRGTLLRFVARCTAEVVREHCPGGGGLHSRPVIGFCFSFPVEQTALDNGKVLVWTKNFRGSYLLGQDVVAALRSELAAEGLPGAVVPAVMNDTVATLVALRYREPHTALGIILGTGTNCAYLEHVAAIGKLPAGFRPRTPSMVVNTEWADLASTHLPSCTEDLWVDCSSTHPGFGLFEKQVSGLYLGEVARRILLRLAEQVDLFGSAVPGLLARHNRLDTAHLAAVDEDDSPELSGVAAVLEEVLGVRGTSRQQRQTVQEVCQLVCLRSARLCAAAIAGVLKRIGHPGGNGTAGQDVPVPRVVVAVDGSVFAKYPKYRQRLGAALADVCGQVAAASIEMQLAQDGSVLGTAGQSSKGVRAKTLLGFNAVDLSNKEAQIGVVEDVLEGEASAQPLLVVRAQCAGQVGAGSREEHFIPYVPQIVPRVDLAAGVVYVQPPRGLLELGRQQAQLDYLRQELEPFTRPKPLSVLERMGLHTMPTSAQLVAAGRRDLSDAVKEAGGFLEVAQALGLRSQRKPAGYWEDGMNLDQELTLFVAAHWSKFKDPESHQSYWYNQITHRVSWEEPVLPQRIEIDDEGGYIMTEAEEDRVMPSRSAVHSAGRYDLHHAIMSHGGYLETGQELDRRPSWPPSQHLDSLSTLRQELRGFLTETRLVRNRMPTASQLLDSGRADIYQAIVKRGGISATAAALGWATHRRRRHEWDDAAVVANELRQFIWDTQFPTAAQDGNATPGGKQRRAIAAGSTAQQRHKHGRTEPLPTGAKMPTHRQLAEAERLDLRYALQQHGSAKIAGMLGIEISRRGAHRRTQLTEERAPSNNGNATGTASTRSCTANAQSGLDSPVELE</sequence>
<evidence type="ECO:0000256" key="4">
    <source>
        <dbReference type="ARBA" id="ARBA00012324"/>
    </source>
</evidence>
<comment type="caution">
    <text evidence="14">The sequence shown here is derived from an EMBL/GenBank/DDBJ whole genome shotgun (WGS) entry which is preliminary data.</text>
</comment>
<evidence type="ECO:0000256" key="5">
    <source>
        <dbReference type="ARBA" id="ARBA00022679"/>
    </source>
</evidence>
<comment type="pathway">
    <text evidence="2">Carbohydrate metabolism; hexose metabolism.</text>
</comment>
<dbReference type="InterPro" id="IPR022673">
    <property type="entry name" value="Hexokinase_C"/>
</dbReference>
<feature type="domain" description="WW" evidence="13">
    <location>
        <begin position="666"/>
        <end position="694"/>
    </location>
</feature>
<protein>
    <recommendedName>
        <fullName evidence="4">hexokinase</fullName>
        <ecNumber evidence="4">2.7.1.1</ecNumber>
    </recommendedName>
</protein>
<dbReference type="InterPro" id="IPR001312">
    <property type="entry name" value="Hexokinase"/>
</dbReference>
<dbReference type="Gene3D" id="3.40.367.20">
    <property type="match status" value="1"/>
</dbReference>
<comment type="similarity">
    <text evidence="3">Belongs to the hexokinase family.</text>
</comment>
<evidence type="ECO:0000256" key="7">
    <source>
        <dbReference type="ARBA" id="ARBA00022777"/>
    </source>
</evidence>
<dbReference type="GO" id="GO:0005829">
    <property type="term" value="C:cytosol"/>
    <property type="evidence" value="ECO:0007669"/>
    <property type="project" value="TreeGrafter"/>
</dbReference>
<dbReference type="Gene3D" id="2.20.70.10">
    <property type="match status" value="1"/>
</dbReference>
<feature type="region of interest" description="Disordered" evidence="12">
    <location>
        <begin position="852"/>
        <end position="890"/>
    </location>
</feature>
<dbReference type="GO" id="GO:0006096">
    <property type="term" value="P:glycolytic process"/>
    <property type="evidence" value="ECO:0007669"/>
    <property type="project" value="UniProtKB-KW"/>
</dbReference>
<dbReference type="InterPro" id="IPR056792">
    <property type="entry name" value="PRC_RimM"/>
</dbReference>
<dbReference type="Pfam" id="PF03727">
    <property type="entry name" value="Hexokinase_2"/>
    <property type="match status" value="1"/>
</dbReference>
<name>A0A9D4YZN5_CHLVU</name>
<evidence type="ECO:0000256" key="6">
    <source>
        <dbReference type="ARBA" id="ARBA00022741"/>
    </source>
</evidence>
<dbReference type="InterPro" id="IPR001202">
    <property type="entry name" value="WW_dom"/>
</dbReference>
<dbReference type="CDD" id="cd00201">
    <property type="entry name" value="WW"/>
    <property type="match status" value="1"/>
</dbReference>
<dbReference type="PRINTS" id="PR00475">
    <property type="entry name" value="HEXOKINASE"/>
</dbReference>
<dbReference type="EC" id="2.7.1.1" evidence="4"/>
<dbReference type="EMBL" id="SIDB01000002">
    <property type="protein sequence ID" value="KAI3435704.1"/>
    <property type="molecule type" value="Genomic_DNA"/>
</dbReference>
<evidence type="ECO:0000313" key="14">
    <source>
        <dbReference type="EMBL" id="KAI3435704.1"/>
    </source>
</evidence>
<dbReference type="PROSITE" id="PS50020">
    <property type="entry name" value="WW_DOMAIN_2"/>
    <property type="match status" value="1"/>
</dbReference>
<feature type="compositionally biased region" description="Polar residues" evidence="12">
    <location>
        <begin position="940"/>
        <end position="963"/>
    </location>
</feature>
<dbReference type="PROSITE" id="PS51748">
    <property type="entry name" value="HEXOKINASE_2"/>
    <property type="match status" value="1"/>
</dbReference>
<dbReference type="AlphaFoldDB" id="A0A9D4YZN5"/>
<comment type="catalytic activity">
    <reaction evidence="11">
        <text>D-fructose + ATP = D-fructose 6-phosphate + ADP + H(+)</text>
        <dbReference type="Rhea" id="RHEA:16125"/>
        <dbReference type="ChEBI" id="CHEBI:15378"/>
        <dbReference type="ChEBI" id="CHEBI:30616"/>
        <dbReference type="ChEBI" id="CHEBI:37721"/>
        <dbReference type="ChEBI" id="CHEBI:61527"/>
        <dbReference type="ChEBI" id="CHEBI:456216"/>
        <dbReference type="EC" id="2.7.1.1"/>
    </reaction>
    <physiologicalReaction direction="left-to-right" evidence="11">
        <dbReference type="Rhea" id="RHEA:16126"/>
    </physiologicalReaction>
</comment>
<evidence type="ECO:0000256" key="9">
    <source>
        <dbReference type="ARBA" id="ARBA00023152"/>
    </source>
</evidence>
<dbReference type="GO" id="GO:0008865">
    <property type="term" value="F:fructokinase activity"/>
    <property type="evidence" value="ECO:0007669"/>
    <property type="project" value="TreeGrafter"/>
</dbReference>
<evidence type="ECO:0000256" key="12">
    <source>
        <dbReference type="SAM" id="MobiDB-lite"/>
    </source>
</evidence>
<dbReference type="GO" id="GO:0001678">
    <property type="term" value="P:intracellular glucose homeostasis"/>
    <property type="evidence" value="ECO:0007669"/>
    <property type="project" value="InterPro"/>
</dbReference>
<keyword evidence="15" id="KW-1185">Reference proteome</keyword>
<keyword evidence="8" id="KW-0067">ATP-binding</keyword>
<dbReference type="PANTHER" id="PTHR19443">
    <property type="entry name" value="HEXOKINASE"/>
    <property type="match status" value="1"/>
</dbReference>
<evidence type="ECO:0000256" key="8">
    <source>
        <dbReference type="ARBA" id="ARBA00022840"/>
    </source>
</evidence>
<feature type="region of interest" description="Disordered" evidence="12">
    <location>
        <begin position="929"/>
        <end position="970"/>
    </location>
</feature>
<comment type="catalytic activity">
    <reaction evidence="10">
        <text>a D-hexose + ATP = a D-hexose 6-phosphate + ADP + H(+)</text>
        <dbReference type="Rhea" id="RHEA:22740"/>
        <dbReference type="ChEBI" id="CHEBI:4194"/>
        <dbReference type="ChEBI" id="CHEBI:15378"/>
        <dbReference type="ChEBI" id="CHEBI:30616"/>
        <dbReference type="ChEBI" id="CHEBI:229467"/>
        <dbReference type="ChEBI" id="CHEBI:456216"/>
        <dbReference type="EC" id="2.7.1.1"/>
    </reaction>
    <physiologicalReaction direction="left-to-right" evidence="10">
        <dbReference type="Rhea" id="RHEA:22741"/>
    </physiologicalReaction>
</comment>
<evidence type="ECO:0000256" key="3">
    <source>
        <dbReference type="ARBA" id="ARBA00009225"/>
    </source>
</evidence>
<gene>
    <name evidence="14" type="ORF">D9Q98_001762</name>
</gene>
<dbReference type="Gene3D" id="3.30.420.40">
    <property type="match status" value="1"/>
</dbReference>
<dbReference type="GO" id="GO:0004340">
    <property type="term" value="F:glucokinase activity"/>
    <property type="evidence" value="ECO:0007669"/>
    <property type="project" value="TreeGrafter"/>
</dbReference>
<dbReference type="Gene3D" id="2.30.30.240">
    <property type="entry name" value="PRC-barrel domain"/>
    <property type="match status" value="1"/>
</dbReference>
<dbReference type="PANTHER" id="PTHR19443:SF16">
    <property type="entry name" value="HEXOKINASE TYPE 1-RELATED"/>
    <property type="match status" value="1"/>
</dbReference>
<dbReference type="SUPFAM" id="SSF50346">
    <property type="entry name" value="PRC-barrel domain"/>
    <property type="match status" value="1"/>
</dbReference>
<dbReference type="SMART" id="SM00456">
    <property type="entry name" value="WW"/>
    <property type="match status" value="1"/>
</dbReference>
<organism evidence="14 15">
    <name type="scientific">Chlorella vulgaris</name>
    <name type="common">Green alga</name>
    <dbReference type="NCBI Taxonomy" id="3077"/>
    <lineage>
        <taxon>Eukaryota</taxon>
        <taxon>Viridiplantae</taxon>
        <taxon>Chlorophyta</taxon>
        <taxon>core chlorophytes</taxon>
        <taxon>Trebouxiophyceae</taxon>
        <taxon>Chlorellales</taxon>
        <taxon>Chlorellaceae</taxon>
        <taxon>Chlorella clade</taxon>
        <taxon>Chlorella</taxon>
    </lineage>
</organism>
<reference evidence="14" key="1">
    <citation type="journal article" date="2019" name="Plant J.">
        <title>Chlorella vulgaris genome assembly and annotation reveals the molecular basis for metabolic acclimation to high light conditions.</title>
        <authorList>
            <person name="Cecchin M."/>
            <person name="Marcolungo L."/>
            <person name="Rossato M."/>
            <person name="Girolomoni L."/>
            <person name="Cosentino E."/>
            <person name="Cuine S."/>
            <person name="Li-Beisson Y."/>
            <person name="Delledonne M."/>
            <person name="Ballottari M."/>
        </authorList>
    </citation>
    <scope>NUCLEOTIDE SEQUENCE</scope>
    <source>
        <strain evidence="14">211/11P</strain>
    </source>
</reference>
<dbReference type="InterPro" id="IPR011033">
    <property type="entry name" value="PRC_barrel-like_sf"/>
</dbReference>
<accession>A0A9D4YZN5</accession>
<dbReference type="SUPFAM" id="SSF53067">
    <property type="entry name" value="Actin-like ATPase domain"/>
    <property type="match status" value="2"/>
</dbReference>
<dbReference type="Proteomes" id="UP001055712">
    <property type="component" value="Unassembled WGS sequence"/>
</dbReference>
<evidence type="ECO:0000256" key="2">
    <source>
        <dbReference type="ARBA" id="ARBA00005028"/>
    </source>
</evidence>
<keyword evidence="7" id="KW-0418">Kinase</keyword>
<dbReference type="GO" id="GO:0005739">
    <property type="term" value="C:mitochondrion"/>
    <property type="evidence" value="ECO:0007669"/>
    <property type="project" value="TreeGrafter"/>
</dbReference>
<keyword evidence="9" id="KW-0324">Glycolysis</keyword>
<keyword evidence="5" id="KW-0808">Transferase</keyword>
<evidence type="ECO:0000259" key="13">
    <source>
        <dbReference type="PROSITE" id="PS50020"/>
    </source>
</evidence>
<evidence type="ECO:0000256" key="10">
    <source>
        <dbReference type="ARBA" id="ARBA00044613"/>
    </source>
</evidence>
<evidence type="ECO:0000256" key="1">
    <source>
        <dbReference type="ARBA" id="ARBA00004888"/>
    </source>
</evidence>
<comment type="pathway">
    <text evidence="1">Carbohydrate degradation; glycolysis; D-glyceraldehyde 3-phosphate and glycerone phosphate from D-glucose: step 1/4.</text>
</comment>
<dbReference type="Pfam" id="PF24986">
    <property type="entry name" value="PRC_RimM"/>
    <property type="match status" value="1"/>
</dbReference>
<dbReference type="GO" id="GO:0005536">
    <property type="term" value="F:D-glucose binding"/>
    <property type="evidence" value="ECO:0007669"/>
    <property type="project" value="InterPro"/>
</dbReference>
<dbReference type="GO" id="GO:0006006">
    <property type="term" value="P:glucose metabolic process"/>
    <property type="evidence" value="ECO:0007669"/>
    <property type="project" value="TreeGrafter"/>
</dbReference>
<keyword evidence="6" id="KW-0547">Nucleotide-binding</keyword>
<evidence type="ECO:0000313" key="15">
    <source>
        <dbReference type="Proteomes" id="UP001055712"/>
    </source>
</evidence>
<dbReference type="OrthoDB" id="419537at2759"/>
<dbReference type="GO" id="GO:0005524">
    <property type="term" value="F:ATP binding"/>
    <property type="evidence" value="ECO:0007669"/>
    <property type="project" value="UniProtKB-KW"/>
</dbReference>
<evidence type="ECO:0000256" key="11">
    <source>
        <dbReference type="ARBA" id="ARBA00047905"/>
    </source>
</evidence>
<dbReference type="InterPro" id="IPR043129">
    <property type="entry name" value="ATPase_NBD"/>
</dbReference>
<proteinExistence type="inferred from homology"/>
<dbReference type="Pfam" id="PF00349">
    <property type="entry name" value="Hexokinase_1"/>
    <property type="match status" value="1"/>
</dbReference>